<dbReference type="PROSITE" id="PS50929">
    <property type="entry name" value="ABC_TM1F"/>
    <property type="match status" value="1"/>
</dbReference>
<dbReference type="SUPFAM" id="SSF90123">
    <property type="entry name" value="ABC transporter transmembrane region"/>
    <property type="match status" value="1"/>
</dbReference>
<dbReference type="PANTHER" id="PTHR43394:SF1">
    <property type="entry name" value="ATP-BINDING CASSETTE SUB-FAMILY B MEMBER 10, MITOCHONDRIAL"/>
    <property type="match status" value="1"/>
</dbReference>
<evidence type="ECO:0000313" key="10">
    <source>
        <dbReference type="EMBL" id="QGZ27939.1"/>
    </source>
</evidence>
<keyword evidence="11" id="KW-1185">Reference proteome</keyword>
<comment type="subcellular location">
    <subcellularLocation>
        <location evidence="1">Cell membrane</location>
        <topology evidence="1">Multi-pass membrane protein</topology>
    </subcellularLocation>
</comment>
<name>A0AAE6R6B6_9STRE</name>
<dbReference type="Pfam" id="PF00664">
    <property type="entry name" value="ABC_membrane"/>
    <property type="match status" value="1"/>
</dbReference>
<evidence type="ECO:0000256" key="4">
    <source>
        <dbReference type="ARBA" id="ARBA00022840"/>
    </source>
</evidence>
<dbReference type="InterPro" id="IPR003439">
    <property type="entry name" value="ABC_transporter-like_ATP-bd"/>
</dbReference>
<feature type="domain" description="ABC transporter" evidence="8">
    <location>
        <begin position="314"/>
        <end position="522"/>
    </location>
</feature>
<feature type="transmembrane region" description="Helical" evidence="7">
    <location>
        <begin position="15"/>
        <end position="38"/>
    </location>
</feature>
<dbReference type="CDD" id="cd03228">
    <property type="entry name" value="ABCC_MRP_Like"/>
    <property type="match status" value="1"/>
</dbReference>
<dbReference type="PROSITE" id="PS50893">
    <property type="entry name" value="ABC_TRANSPORTER_2"/>
    <property type="match status" value="1"/>
</dbReference>
<organism evidence="10 11">
    <name type="scientific">Streptococcus ruminicola</name>
    <dbReference type="NCBI Taxonomy" id="2686210"/>
    <lineage>
        <taxon>Bacteria</taxon>
        <taxon>Bacillati</taxon>
        <taxon>Bacillota</taxon>
        <taxon>Bacilli</taxon>
        <taxon>Lactobacillales</taxon>
        <taxon>Streptococcaceae</taxon>
        <taxon>Streptococcus</taxon>
    </lineage>
</organism>
<reference evidence="10 11" key="1">
    <citation type="submission" date="2019-12" db="EMBL/GenBank/DDBJ databases">
        <title>Complete genome sequence of Streptococcus lutetiensis CNU 77-61 isolated from Capra aegagrus hircus.</title>
        <authorList>
            <person name="Park S.Y."/>
            <person name="Kim J.H."/>
            <person name="Seo S.W."/>
        </authorList>
    </citation>
    <scope>NUCLEOTIDE SEQUENCE [LARGE SCALE GENOMIC DNA]</scope>
    <source>
        <strain evidence="10 11">CNU_77-61</strain>
    </source>
</reference>
<evidence type="ECO:0000256" key="2">
    <source>
        <dbReference type="ARBA" id="ARBA00022692"/>
    </source>
</evidence>
<evidence type="ECO:0000313" key="11">
    <source>
        <dbReference type="Proteomes" id="UP000433223"/>
    </source>
</evidence>
<dbReference type="GO" id="GO:0005524">
    <property type="term" value="F:ATP binding"/>
    <property type="evidence" value="ECO:0007669"/>
    <property type="project" value="UniProtKB-KW"/>
</dbReference>
<evidence type="ECO:0000256" key="5">
    <source>
        <dbReference type="ARBA" id="ARBA00022989"/>
    </source>
</evidence>
<keyword evidence="2 7" id="KW-0812">Transmembrane</keyword>
<feature type="transmembrane region" description="Helical" evidence="7">
    <location>
        <begin position="240"/>
        <end position="261"/>
    </location>
</feature>
<dbReference type="GO" id="GO:0005886">
    <property type="term" value="C:plasma membrane"/>
    <property type="evidence" value="ECO:0007669"/>
    <property type="project" value="UniProtKB-SubCell"/>
</dbReference>
<keyword evidence="4 10" id="KW-0067">ATP-binding</keyword>
<keyword evidence="6 7" id="KW-0472">Membrane</keyword>
<keyword evidence="5 7" id="KW-1133">Transmembrane helix</keyword>
<protein>
    <submittedName>
        <fullName evidence="10">ATP-binding cassette domain-containing protein</fullName>
    </submittedName>
</protein>
<feature type="transmembrane region" description="Helical" evidence="7">
    <location>
        <begin position="50"/>
        <end position="67"/>
    </location>
</feature>
<keyword evidence="3" id="KW-0547">Nucleotide-binding</keyword>
<dbReference type="InterPro" id="IPR027417">
    <property type="entry name" value="P-loop_NTPase"/>
</dbReference>
<proteinExistence type="predicted"/>
<feature type="transmembrane region" description="Helical" evidence="7">
    <location>
        <begin position="136"/>
        <end position="167"/>
    </location>
</feature>
<dbReference type="PANTHER" id="PTHR43394">
    <property type="entry name" value="ATP-DEPENDENT PERMEASE MDL1, MITOCHONDRIAL"/>
    <property type="match status" value="1"/>
</dbReference>
<evidence type="ECO:0000256" key="1">
    <source>
        <dbReference type="ARBA" id="ARBA00004651"/>
    </source>
</evidence>
<evidence type="ECO:0000259" key="9">
    <source>
        <dbReference type="PROSITE" id="PS50929"/>
    </source>
</evidence>
<gene>
    <name evidence="10" type="ORF">GP482_07120</name>
</gene>
<dbReference type="GO" id="GO:0015421">
    <property type="term" value="F:ABC-type oligopeptide transporter activity"/>
    <property type="evidence" value="ECO:0007669"/>
    <property type="project" value="TreeGrafter"/>
</dbReference>
<sequence>MVMLSYLWKLKKENLILLIVIVFWVATNVMSSLSLTWMLDALIKSNWNQFIFWSCIDVLCWAGYSLLQIWKDSLKEKLCQKEVNFIRDDLLNSLIVNTYSGNNHHTKSEYNSWLINDMNLLKDNGFKQFYDAIESIVTVALNAFAIIYFHWLLLIVSIIMTIFVYFIPKVFEGKIALRTEEVSNTSNQALNRTSDYLEGFEIFYHNNQTDFFKNRILTDFSKLIKSKVMLTRESSSANSLSMMSSIIAQVIIFIATGYLVIKGEITTGVIFSIANLTSCLFNYTRGAAYNIVTYKATTKLIDKYPKPISTKRTISLTDFNQNITCHRLSLRFDNGKQITYPDFTISKGEKVALIGNSGAGKSTLIRILTGELTDYDGDIYLDSHNYQEISLESLQNIFALIPQKAHLFKDTLRTNLTLGRSVDKDVFKEVLTFAHVDKFIDKGLDTTFQDDLSGDQAARIAIARELLGNKPIVIMDEAVSNLDKATAIDIERKLLQKNGLTVIMITHHLYDENKALFNQIINL</sequence>
<dbReference type="InterPro" id="IPR011527">
    <property type="entry name" value="ABC1_TM_dom"/>
</dbReference>
<evidence type="ECO:0000256" key="7">
    <source>
        <dbReference type="SAM" id="Phobius"/>
    </source>
</evidence>
<dbReference type="InterPro" id="IPR039421">
    <property type="entry name" value="Type_1_exporter"/>
</dbReference>
<dbReference type="EMBL" id="CP046875">
    <property type="protein sequence ID" value="QGZ27939.1"/>
    <property type="molecule type" value="Genomic_DNA"/>
</dbReference>
<dbReference type="GO" id="GO:0016887">
    <property type="term" value="F:ATP hydrolysis activity"/>
    <property type="evidence" value="ECO:0007669"/>
    <property type="project" value="InterPro"/>
</dbReference>
<dbReference type="Proteomes" id="UP000433223">
    <property type="component" value="Chromosome"/>
</dbReference>
<dbReference type="InterPro" id="IPR036640">
    <property type="entry name" value="ABC1_TM_sf"/>
</dbReference>
<dbReference type="InterPro" id="IPR003593">
    <property type="entry name" value="AAA+_ATPase"/>
</dbReference>
<dbReference type="AlphaFoldDB" id="A0AAE6R6B6"/>
<dbReference type="Pfam" id="PF00005">
    <property type="entry name" value="ABC_tran"/>
    <property type="match status" value="1"/>
</dbReference>
<dbReference type="Gene3D" id="3.40.50.300">
    <property type="entry name" value="P-loop containing nucleotide triphosphate hydrolases"/>
    <property type="match status" value="1"/>
</dbReference>
<dbReference type="SMART" id="SM00382">
    <property type="entry name" value="AAA"/>
    <property type="match status" value="1"/>
</dbReference>
<evidence type="ECO:0000256" key="3">
    <source>
        <dbReference type="ARBA" id="ARBA00022741"/>
    </source>
</evidence>
<feature type="domain" description="ABC transmembrane type-1" evidence="9">
    <location>
        <begin position="15"/>
        <end position="296"/>
    </location>
</feature>
<dbReference type="SUPFAM" id="SSF52540">
    <property type="entry name" value="P-loop containing nucleoside triphosphate hydrolases"/>
    <property type="match status" value="1"/>
</dbReference>
<evidence type="ECO:0000256" key="6">
    <source>
        <dbReference type="ARBA" id="ARBA00023136"/>
    </source>
</evidence>
<accession>A0AAE6R6B6</accession>
<dbReference type="Gene3D" id="1.20.1560.10">
    <property type="entry name" value="ABC transporter type 1, transmembrane domain"/>
    <property type="match status" value="1"/>
</dbReference>
<evidence type="ECO:0000259" key="8">
    <source>
        <dbReference type="PROSITE" id="PS50893"/>
    </source>
</evidence>